<evidence type="ECO:0000313" key="3">
    <source>
        <dbReference type="Proteomes" id="UP000790833"/>
    </source>
</evidence>
<gene>
    <name evidence="2" type="primary">TRS33</name>
    <name evidence="2" type="ORF">KQ657_000339</name>
</gene>
<reference evidence="2" key="1">
    <citation type="submission" date="2021-03" db="EMBL/GenBank/DDBJ databases">
        <authorList>
            <person name="Palmer J.M."/>
        </authorList>
    </citation>
    <scope>NUCLEOTIDE SEQUENCE</scope>
    <source>
        <strain evidence="2">ARV_011</strain>
    </source>
</reference>
<evidence type="ECO:0000256" key="1">
    <source>
        <dbReference type="ARBA" id="ARBA00006218"/>
    </source>
</evidence>
<dbReference type="Gene3D" id="3.30.1380.20">
    <property type="entry name" value="Trafficking protein particle complex subunit 3"/>
    <property type="match status" value="1"/>
</dbReference>
<dbReference type="GO" id="GO:0030008">
    <property type="term" value="C:TRAPP complex"/>
    <property type="evidence" value="ECO:0007669"/>
    <property type="project" value="TreeGrafter"/>
</dbReference>
<dbReference type="InterPro" id="IPR024096">
    <property type="entry name" value="NO_sig/Golgi_transp_ligand-bd"/>
</dbReference>
<dbReference type="AlphaFoldDB" id="A0A9P7V9E9"/>
<accession>A0A9P7V9E9</accession>
<sequence>MSGDLLGDKKLVNAACLDLFLQELVPTSIRVSQNLNDSATSSQSSTSKEESVEPTLIDLQLSTIKGDLPGGVEVFESSLIFSDDVTVRIETYGFNLGMRLAELLMFHGAQSNTYNKFVDVLEILKFVCRDVWWSLYGKEMDNLRTNHRGTFVLVDSNYKLISRINSAKGFSDTLTKSKIYLWFPCGVIRGIVLSFGIDCDVSAEITKFPAVTFNIKTTINN</sequence>
<dbReference type="Proteomes" id="UP000790833">
    <property type="component" value="Unassembled WGS sequence"/>
</dbReference>
<name>A0A9P7V9E9_9ASCO</name>
<comment type="similarity">
    <text evidence="1">Belongs to the TRAPP small subunits family. BET3 subfamily.</text>
</comment>
<keyword evidence="3" id="KW-1185">Reference proteome</keyword>
<dbReference type="SUPFAM" id="SSF111126">
    <property type="entry name" value="Ligand-binding domain in the NO signalling and Golgi transport"/>
    <property type="match status" value="1"/>
</dbReference>
<dbReference type="CDD" id="cd14944">
    <property type="entry name" value="TRAPPC6A_Trs33"/>
    <property type="match status" value="1"/>
</dbReference>
<dbReference type="Pfam" id="PF04051">
    <property type="entry name" value="TRAPP"/>
    <property type="match status" value="1"/>
</dbReference>
<dbReference type="PANTHER" id="PTHR12817:SF0">
    <property type="entry name" value="GEO08327P1"/>
    <property type="match status" value="1"/>
</dbReference>
<dbReference type="RefSeq" id="XP_043049202.1">
    <property type="nucleotide sequence ID" value="XM_043191190.1"/>
</dbReference>
<dbReference type="InterPro" id="IPR007194">
    <property type="entry name" value="TRAPP_component"/>
</dbReference>
<dbReference type="GO" id="GO:0005802">
    <property type="term" value="C:trans-Golgi network"/>
    <property type="evidence" value="ECO:0007669"/>
    <property type="project" value="TreeGrafter"/>
</dbReference>
<dbReference type="PANTHER" id="PTHR12817">
    <property type="entry name" value="TRAFFICKING PROTEIN PARTICLE COMPLEX SUBUNIT 6B"/>
    <property type="match status" value="1"/>
</dbReference>
<dbReference type="GeneID" id="66113713"/>
<dbReference type="GO" id="GO:0006888">
    <property type="term" value="P:endoplasmic reticulum to Golgi vesicle-mediated transport"/>
    <property type="evidence" value="ECO:0007669"/>
    <property type="project" value="TreeGrafter"/>
</dbReference>
<dbReference type="InterPro" id="IPR037992">
    <property type="entry name" value="TRAPPC6/Trs33"/>
</dbReference>
<dbReference type="EMBL" id="JAHMUF010000010">
    <property type="protein sequence ID" value="KAG7193654.1"/>
    <property type="molecule type" value="Genomic_DNA"/>
</dbReference>
<evidence type="ECO:0000313" key="2">
    <source>
        <dbReference type="EMBL" id="KAG7193654.1"/>
    </source>
</evidence>
<organism evidence="2 3">
    <name type="scientific">Scheffersomyces spartinae</name>
    <dbReference type="NCBI Taxonomy" id="45513"/>
    <lineage>
        <taxon>Eukaryota</taxon>
        <taxon>Fungi</taxon>
        <taxon>Dikarya</taxon>
        <taxon>Ascomycota</taxon>
        <taxon>Saccharomycotina</taxon>
        <taxon>Pichiomycetes</taxon>
        <taxon>Debaryomycetaceae</taxon>
        <taxon>Scheffersomyces</taxon>
    </lineage>
</organism>
<protein>
    <submittedName>
        <fullName evidence="2">Trafficking protein particle complex subunit 33</fullName>
    </submittedName>
</protein>
<dbReference type="GO" id="GO:0005801">
    <property type="term" value="C:cis-Golgi network"/>
    <property type="evidence" value="ECO:0007669"/>
    <property type="project" value="TreeGrafter"/>
</dbReference>
<dbReference type="OrthoDB" id="941624at2759"/>
<proteinExistence type="inferred from homology"/>
<comment type="caution">
    <text evidence="2">The sequence shown here is derived from an EMBL/GenBank/DDBJ whole genome shotgun (WGS) entry which is preliminary data.</text>
</comment>